<evidence type="ECO:0000256" key="6">
    <source>
        <dbReference type="SAM" id="Coils"/>
    </source>
</evidence>
<evidence type="ECO:0000313" key="8">
    <source>
        <dbReference type="EMBL" id="JAT86245.1"/>
    </source>
</evidence>
<dbReference type="PROSITE" id="PS50950">
    <property type="entry name" value="ZF_THAP"/>
    <property type="match status" value="1"/>
</dbReference>
<keyword evidence="6" id="KW-0175">Coiled coil</keyword>
<keyword evidence="4 5" id="KW-0238">DNA-binding</keyword>
<dbReference type="PANTHER" id="PTHR46600">
    <property type="entry name" value="THAP DOMAIN-CONTAINING"/>
    <property type="match status" value="1"/>
</dbReference>
<dbReference type="PANTHER" id="PTHR46600:SF11">
    <property type="entry name" value="THAP DOMAIN-CONTAINING PROTEIN 10"/>
    <property type="match status" value="1"/>
</dbReference>
<dbReference type="OrthoDB" id="7312725at2759"/>
<sequence>MTDSKHSHPHCAVQNCKMSVFNKIPGTSFHPFPTTNEMRNKWLNILKSRCSSIDWARSRICSRHFENRYFDIVDSRRKLRDNALPSLFPASASSTQRVVRSLKPVESTPPRTKIDRLLNRMTQTQLLDDVKSTMRLIKVPDNFSDYVNDDLHCNPDTPVEAQLWLLIKKQDHLITRLMQLVLQNKKHVEVLQKNMEESRNEKKEMEQSLENYKYIAKCLQEKHATLEEQIEILTAVESR</sequence>
<dbReference type="InterPro" id="IPR038441">
    <property type="entry name" value="THAP_Znf_sf"/>
</dbReference>
<keyword evidence="3" id="KW-0862">Zinc</keyword>
<proteinExistence type="predicted"/>
<dbReference type="EMBL" id="GDQN01004809">
    <property type="protein sequence ID" value="JAT86245.1"/>
    <property type="molecule type" value="Transcribed_RNA"/>
</dbReference>
<dbReference type="SMART" id="SM00692">
    <property type="entry name" value="DM3"/>
    <property type="match status" value="1"/>
</dbReference>
<feature type="coiled-coil region" evidence="6">
    <location>
        <begin position="188"/>
        <end position="236"/>
    </location>
</feature>
<dbReference type="SUPFAM" id="SSF57716">
    <property type="entry name" value="Glucocorticoid receptor-like (DNA-binding domain)"/>
    <property type="match status" value="1"/>
</dbReference>
<evidence type="ECO:0000256" key="5">
    <source>
        <dbReference type="PROSITE-ProRule" id="PRU00309"/>
    </source>
</evidence>
<accession>A0A1E1WGY3</accession>
<dbReference type="Gene3D" id="6.20.210.20">
    <property type="entry name" value="THAP domain"/>
    <property type="match status" value="1"/>
</dbReference>
<feature type="domain" description="THAP-type" evidence="7">
    <location>
        <begin position="1"/>
        <end position="88"/>
    </location>
</feature>
<dbReference type="AlphaFoldDB" id="A0A1E1WGY3"/>
<reference evidence="8" key="1">
    <citation type="submission" date="2015-09" db="EMBL/GenBank/DDBJ databases">
        <title>De novo assembly of Pectinophora gossypiella (Pink Bollworm) gut transcriptome.</title>
        <authorList>
            <person name="Tassone E.E."/>
        </authorList>
    </citation>
    <scope>NUCLEOTIDE SEQUENCE</scope>
</reference>
<evidence type="ECO:0000256" key="4">
    <source>
        <dbReference type="ARBA" id="ARBA00023125"/>
    </source>
</evidence>
<dbReference type="GO" id="GO:0008270">
    <property type="term" value="F:zinc ion binding"/>
    <property type="evidence" value="ECO:0007669"/>
    <property type="project" value="UniProtKB-KW"/>
</dbReference>
<evidence type="ECO:0000256" key="2">
    <source>
        <dbReference type="ARBA" id="ARBA00022771"/>
    </source>
</evidence>
<dbReference type="InterPro" id="IPR006612">
    <property type="entry name" value="THAP_Znf"/>
</dbReference>
<gene>
    <name evidence="8" type="ORF">g.18812</name>
</gene>
<evidence type="ECO:0000256" key="1">
    <source>
        <dbReference type="ARBA" id="ARBA00022723"/>
    </source>
</evidence>
<dbReference type="GO" id="GO:0043565">
    <property type="term" value="F:sequence-specific DNA binding"/>
    <property type="evidence" value="ECO:0007669"/>
    <property type="project" value="InterPro"/>
</dbReference>
<name>A0A1E1WGY3_PECGO</name>
<evidence type="ECO:0000259" key="7">
    <source>
        <dbReference type="PROSITE" id="PS50950"/>
    </source>
</evidence>
<keyword evidence="1" id="KW-0479">Metal-binding</keyword>
<organism evidence="8">
    <name type="scientific">Pectinophora gossypiella</name>
    <name type="common">Cotton pink bollworm</name>
    <name type="synonym">Depressaria gossypiella</name>
    <dbReference type="NCBI Taxonomy" id="13191"/>
    <lineage>
        <taxon>Eukaryota</taxon>
        <taxon>Metazoa</taxon>
        <taxon>Ecdysozoa</taxon>
        <taxon>Arthropoda</taxon>
        <taxon>Hexapoda</taxon>
        <taxon>Insecta</taxon>
        <taxon>Pterygota</taxon>
        <taxon>Neoptera</taxon>
        <taxon>Endopterygota</taxon>
        <taxon>Lepidoptera</taxon>
        <taxon>Glossata</taxon>
        <taxon>Ditrysia</taxon>
        <taxon>Gelechioidea</taxon>
        <taxon>Gelechiidae</taxon>
        <taxon>Apatetrinae</taxon>
        <taxon>Pectinophora</taxon>
    </lineage>
</organism>
<evidence type="ECO:0000256" key="3">
    <source>
        <dbReference type="ARBA" id="ARBA00022833"/>
    </source>
</evidence>
<keyword evidence="2 5" id="KW-0863">Zinc-finger</keyword>
<dbReference type="SMART" id="SM00980">
    <property type="entry name" value="THAP"/>
    <property type="match status" value="1"/>
</dbReference>
<dbReference type="Pfam" id="PF05485">
    <property type="entry name" value="THAP"/>
    <property type="match status" value="1"/>
</dbReference>
<protein>
    <recommendedName>
        <fullName evidence="7">THAP-type domain-containing protein</fullName>
    </recommendedName>
</protein>
<dbReference type="InterPro" id="IPR026516">
    <property type="entry name" value="THAP1/10"/>
</dbReference>